<reference evidence="1" key="1">
    <citation type="submission" date="2021-09" db="EMBL/GenBank/DDBJ databases">
        <title>Network and meta-omics reveal the key degrader and cooperation patterns in an efficient 1,4-dioxane-degrading microbial community.</title>
        <authorList>
            <person name="Dai C."/>
        </authorList>
    </citation>
    <scope>NUCLEOTIDE SEQUENCE</scope>
    <source>
        <strain evidence="1">ZM13</strain>
    </source>
</reference>
<evidence type="ECO:0000313" key="1">
    <source>
        <dbReference type="EMBL" id="UOK71045.1"/>
    </source>
</evidence>
<dbReference type="Proteomes" id="UP000831684">
    <property type="component" value="Chromosome"/>
</dbReference>
<name>A0A9E7D5G3_9HYPH</name>
<dbReference type="InterPro" id="IPR021508">
    <property type="entry name" value="Gp17-like"/>
</dbReference>
<dbReference type="Gene3D" id="3.30.2000.30">
    <property type="match status" value="1"/>
</dbReference>
<dbReference type="AlphaFoldDB" id="A0A9E7D5G3"/>
<evidence type="ECO:0000313" key="2">
    <source>
        <dbReference type="Proteomes" id="UP000831684"/>
    </source>
</evidence>
<organism evidence="1 2">
    <name type="scientific">Ancylobacter polymorphus</name>
    <dbReference type="NCBI Taxonomy" id="223390"/>
    <lineage>
        <taxon>Bacteria</taxon>
        <taxon>Pseudomonadati</taxon>
        <taxon>Pseudomonadota</taxon>
        <taxon>Alphaproteobacteria</taxon>
        <taxon>Hyphomicrobiales</taxon>
        <taxon>Xanthobacteraceae</taxon>
        <taxon>Ancylobacter</taxon>
    </lineage>
</organism>
<dbReference type="RefSeq" id="WP_244377858.1">
    <property type="nucleotide sequence ID" value="NZ_CP083239.1"/>
</dbReference>
<accession>A0A9E7D5G3</accession>
<dbReference type="InterPro" id="IPR053745">
    <property type="entry name" value="Viral_Tail_Comp_sf"/>
</dbReference>
<proteinExistence type="predicted"/>
<gene>
    <name evidence="1" type="ORF">K9D25_20460</name>
</gene>
<dbReference type="EMBL" id="CP083239">
    <property type="protein sequence ID" value="UOK71045.1"/>
    <property type="molecule type" value="Genomic_DNA"/>
</dbReference>
<dbReference type="Pfam" id="PF11367">
    <property type="entry name" value="Tail_completion_gp17"/>
    <property type="match status" value="1"/>
</dbReference>
<protein>
    <submittedName>
        <fullName evidence="1">DUF3168 domain-containing protein</fullName>
    </submittedName>
</protein>
<dbReference type="KEGG" id="apol:K9D25_20460"/>
<sequence length="138" mass="14831">MSAATAPAVALRRAIHAALSTDAALTAALGEGRIHDLPPMSPAFPYVTLGEAQVNDWSTATEAGAEHRLSLACWSRQGGHAEAHQLAHLVQQALHDAPLALDSHRLINLRFTSAEIRREPGGRTYRALLRFRAVTEPA</sequence>